<dbReference type="Pfam" id="PF01261">
    <property type="entry name" value="AP_endonuc_2"/>
    <property type="match status" value="1"/>
</dbReference>
<dbReference type="PANTHER" id="PTHR43489">
    <property type="entry name" value="ISOMERASE"/>
    <property type="match status" value="1"/>
</dbReference>
<accession>A0ABZ2YAU6</accession>
<reference evidence="3 4" key="1">
    <citation type="submission" date="2023-03" db="EMBL/GenBank/DDBJ databases">
        <title>Novel Species.</title>
        <authorList>
            <person name="Ma S."/>
        </authorList>
    </citation>
    <scope>NUCLEOTIDE SEQUENCE [LARGE SCALE GENOMIC DNA]</scope>
    <source>
        <strain evidence="3 4">B11</strain>
    </source>
</reference>
<dbReference type="RefSeq" id="WP_369018248.1">
    <property type="nucleotide sequence ID" value="NZ_CP121689.1"/>
</dbReference>
<dbReference type="InterPro" id="IPR036237">
    <property type="entry name" value="Xyl_isomerase-like_sf"/>
</dbReference>
<name>A0ABZ2YAU6_9BACT</name>
<evidence type="ECO:0000313" key="4">
    <source>
        <dbReference type="Proteomes" id="UP001461341"/>
    </source>
</evidence>
<dbReference type="InterPro" id="IPR050417">
    <property type="entry name" value="Sugar_Epim/Isomerase"/>
</dbReference>
<evidence type="ECO:0000313" key="3">
    <source>
        <dbReference type="EMBL" id="WZL76092.1"/>
    </source>
</evidence>
<evidence type="ECO:0000259" key="2">
    <source>
        <dbReference type="Pfam" id="PF01261"/>
    </source>
</evidence>
<dbReference type="Proteomes" id="UP001461341">
    <property type="component" value="Chromosome"/>
</dbReference>
<evidence type="ECO:0000256" key="1">
    <source>
        <dbReference type="ARBA" id="ARBA00023235"/>
    </source>
</evidence>
<dbReference type="SUPFAM" id="SSF51658">
    <property type="entry name" value="Xylose isomerase-like"/>
    <property type="match status" value="1"/>
</dbReference>
<gene>
    <name evidence="3" type="ORF">QBE54_11045</name>
</gene>
<feature type="domain" description="Xylose isomerase-like TIM barrel" evidence="2">
    <location>
        <begin position="22"/>
        <end position="258"/>
    </location>
</feature>
<sequence>MKFGISTFVWVSPFRTEAFGVLEKVASFGFDVIEIAFEDPNLIDVKQLKDTVKRIGLEVATCGVFGANRDLTSDDPDIRENAKRYIRTCLDYASELESPIFCGPAYSAVGKTHLSEEEQKKKEWKLAVEGLQELGEYARRRGVTIALEQLNRFETSFINTAADLVRLIREVGCPAVKGHLDTFHMNIEEKHLGEAIRTVGKDLAHFHACENDRGTPGSGHIEWKEVKEALQDIGYDGYVVIESFSTEVKEIARAACIWRPLEKDVDTLAIKGLAFLKNLLEK</sequence>
<dbReference type="EMBL" id="CP121689">
    <property type="protein sequence ID" value="WZL76092.1"/>
    <property type="molecule type" value="Genomic_DNA"/>
</dbReference>
<protein>
    <submittedName>
        <fullName evidence="3">Sugar phosphate isomerase/epimerase</fullName>
    </submittedName>
</protein>
<dbReference type="InterPro" id="IPR013022">
    <property type="entry name" value="Xyl_isomerase-like_TIM-brl"/>
</dbReference>
<keyword evidence="1 3" id="KW-0413">Isomerase</keyword>
<keyword evidence="4" id="KW-1185">Reference proteome</keyword>
<dbReference type="PANTHER" id="PTHR43489:SF7">
    <property type="entry name" value="3-DEHYDRO-D-GULOSIDE 4-EPIMERASE-RELATED"/>
    <property type="match status" value="1"/>
</dbReference>
<dbReference type="GO" id="GO:0016853">
    <property type="term" value="F:isomerase activity"/>
    <property type="evidence" value="ECO:0007669"/>
    <property type="project" value="UniProtKB-KW"/>
</dbReference>
<dbReference type="Gene3D" id="3.20.20.150">
    <property type="entry name" value="Divalent-metal-dependent TIM barrel enzymes"/>
    <property type="match status" value="1"/>
</dbReference>
<proteinExistence type="predicted"/>
<organism evidence="3 4">
    <name type="scientific">Thermatribacter velox</name>
    <dbReference type="NCBI Taxonomy" id="3039681"/>
    <lineage>
        <taxon>Bacteria</taxon>
        <taxon>Pseudomonadati</taxon>
        <taxon>Atribacterota</taxon>
        <taxon>Atribacteria</taxon>
        <taxon>Atribacterales</taxon>
        <taxon>Thermatribacteraceae</taxon>
        <taxon>Thermatribacter</taxon>
    </lineage>
</organism>